<organism evidence="2">
    <name type="scientific">Myoviridae sp. ctakU3</name>
    <dbReference type="NCBI Taxonomy" id="2825135"/>
    <lineage>
        <taxon>Viruses</taxon>
        <taxon>Duplodnaviria</taxon>
        <taxon>Heunggongvirae</taxon>
        <taxon>Uroviricota</taxon>
        <taxon>Caudoviricetes</taxon>
    </lineage>
</organism>
<keyword evidence="2" id="KW-0378">Hydrolase</keyword>
<dbReference type="SUPFAM" id="SSF52540">
    <property type="entry name" value="P-loop containing nucleoside triphosphate hydrolases"/>
    <property type="match status" value="1"/>
</dbReference>
<dbReference type="CDD" id="cd00009">
    <property type="entry name" value="AAA"/>
    <property type="match status" value="1"/>
</dbReference>
<keyword evidence="2" id="KW-0547">Nucleotide-binding</keyword>
<dbReference type="SMART" id="SM00382">
    <property type="entry name" value="AAA"/>
    <property type="match status" value="1"/>
</dbReference>
<proteinExistence type="predicted"/>
<dbReference type="PANTHER" id="PTHR30050">
    <property type="entry name" value="CHROMOSOMAL REPLICATION INITIATOR PROTEIN DNAA"/>
    <property type="match status" value="1"/>
</dbReference>
<accession>A0A8S5P0K2</accession>
<dbReference type="InterPro" id="IPR002611">
    <property type="entry name" value="IstB_ATP-bd"/>
</dbReference>
<evidence type="ECO:0000313" key="2">
    <source>
        <dbReference type="EMBL" id="DAE00607.1"/>
    </source>
</evidence>
<keyword evidence="2" id="KW-0347">Helicase</keyword>
<dbReference type="InterPro" id="IPR027417">
    <property type="entry name" value="P-loop_NTPase"/>
</dbReference>
<dbReference type="GO" id="GO:0006260">
    <property type="term" value="P:DNA replication"/>
    <property type="evidence" value="ECO:0007669"/>
    <property type="project" value="TreeGrafter"/>
</dbReference>
<protein>
    <submittedName>
        <fullName evidence="2">Replicative helicase</fullName>
    </submittedName>
</protein>
<keyword evidence="2" id="KW-0067">ATP-binding</keyword>
<dbReference type="GO" id="GO:0004386">
    <property type="term" value="F:helicase activity"/>
    <property type="evidence" value="ECO:0007669"/>
    <property type="project" value="UniProtKB-KW"/>
</dbReference>
<reference evidence="2" key="1">
    <citation type="journal article" date="2021" name="Proc. Natl. Acad. Sci. U.S.A.">
        <title>A Catalog of Tens of Thousands of Viruses from Human Metagenomes Reveals Hidden Associations with Chronic Diseases.</title>
        <authorList>
            <person name="Tisza M.J."/>
            <person name="Buck C.B."/>
        </authorList>
    </citation>
    <scope>NUCLEOTIDE SEQUENCE</scope>
    <source>
        <strain evidence="2">CtakU3</strain>
    </source>
</reference>
<evidence type="ECO:0000259" key="1">
    <source>
        <dbReference type="SMART" id="SM00382"/>
    </source>
</evidence>
<dbReference type="Pfam" id="PF01695">
    <property type="entry name" value="IstB_IS21"/>
    <property type="match status" value="1"/>
</dbReference>
<dbReference type="InterPro" id="IPR003593">
    <property type="entry name" value="AAA+_ATPase"/>
</dbReference>
<dbReference type="GO" id="GO:0005524">
    <property type="term" value="F:ATP binding"/>
    <property type="evidence" value="ECO:0007669"/>
    <property type="project" value="InterPro"/>
</dbReference>
<sequence>MTTLNYTTTAAPNTAQIAKAIAMTSQDLEELVEEAHALGIEVDGFFTTLPTLRAIQVNIIKGQIAERKERLATQHIETLVCPQHGEQKVWVKNGSDVSTAECPECAKIREEKEKAKKEVELAAMVRFHANSKRLIDFLNRPLPSPYEEGKTFANYTVGGTKEQAKALLVAQRFATTFKRRMIEKKPEERKLGLLMCGKYGTGKSHLASAIVNEVKTQGFEPFCVTALTLFNLYRPAANLDPNALNAHLSNCPLLLVDEIGRTTGSDFERNQLLELLDERARKGYPTILITNLGIKGLSEYFGGALESRAQTLFYPLSFTWGDYRGTKRADAIPLDELFV</sequence>
<dbReference type="Gene3D" id="3.40.50.300">
    <property type="entry name" value="P-loop containing nucleotide triphosphate hydrolases"/>
    <property type="match status" value="1"/>
</dbReference>
<feature type="domain" description="AAA+ ATPase" evidence="1">
    <location>
        <begin position="189"/>
        <end position="319"/>
    </location>
</feature>
<dbReference type="EMBL" id="BK015306">
    <property type="protein sequence ID" value="DAE00607.1"/>
    <property type="molecule type" value="Genomic_DNA"/>
</dbReference>
<name>A0A8S5P0K2_9CAUD</name>
<dbReference type="PANTHER" id="PTHR30050:SF4">
    <property type="entry name" value="ATP-BINDING PROTEIN RV3427C IN INSERTION SEQUENCE-RELATED"/>
    <property type="match status" value="1"/>
</dbReference>